<accession>A0ABS2EX20</accession>
<comment type="caution">
    <text evidence="1">The sequence shown here is derived from an EMBL/GenBank/DDBJ whole genome shotgun (WGS) entry which is preliminary data.</text>
</comment>
<organism evidence="1 2">
    <name type="scientific">Bacteroides mediterraneensis</name>
    <dbReference type="NCBI Taxonomy" id="1841856"/>
    <lineage>
        <taxon>Bacteria</taxon>
        <taxon>Pseudomonadati</taxon>
        <taxon>Bacteroidota</taxon>
        <taxon>Bacteroidia</taxon>
        <taxon>Bacteroidales</taxon>
        <taxon>Bacteroidaceae</taxon>
        <taxon>Bacteroides</taxon>
    </lineage>
</organism>
<evidence type="ECO:0000313" key="2">
    <source>
        <dbReference type="Proteomes" id="UP000703295"/>
    </source>
</evidence>
<dbReference type="Proteomes" id="UP000703295">
    <property type="component" value="Unassembled WGS sequence"/>
</dbReference>
<dbReference type="EMBL" id="JACJJW010000032">
    <property type="protein sequence ID" value="MBM6759205.1"/>
    <property type="molecule type" value="Genomic_DNA"/>
</dbReference>
<evidence type="ECO:0000313" key="1">
    <source>
        <dbReference type="EMBL" id="MBM6759205.1"/>
    </source>
</evidence>
<gene>
    <name evidence="1" type="ORF">H6A31_11035</name>
</gene>
<feature type="non-terminal residue" evidence="1">
    <location>
        <position position="1"/>
    </location>
</feature>
<proteinExistence type="predicted"/>
<name>A0ABS2EX20_9BACE</name>
<sequence length="143" mass="16119">VGGLIGEANYAKTGMMDKNYCMRKLVDNSVANKYYMFKIPGFRAYASYEILATTDDGRMLWCVFTFSPYNGNPIKPALIKNKEFYGAIKFFRKEGDNNSNYFQLYTGSNATSLFIRCVTANFDVNAVESSDEPAESLIEIPMS</sequence>
<reference evidence="1 2" key="1">
    <citation type="journal article" date="2021" name="Sci. Rep.">
        <title>The distribution of antibiotic resistance genes in chicken gut microbiota commensals.</title>
        <authorList>
            <person name="Juricova H."/>
            <person name="Matiasovicova J."/>
            <person name="Kubasova T."/>
            <person name="Cejkova D."/>
            <person name="Rychlik I."/>
        </authorList>
    </citation>
    <scope>NUCLEOTIDE SEQUENCE [LARGE SCALE GENOMIC DNA]</scope>
    <source>
        <strain evidence="1 2">An801</strain>
    </source>
</reference>
<protein>
    <submittedName>
        <fullName evidence="1">Uncharacterized protein</fullName>
    </submittedName>
</protein>
<dbReference type="RefSeq" id="WP_204476370.1">
    <property type="nucleotide sequence ID" value="NZ_JACJJW010000032.1"/>
</dbReference>
<keyword evidence="2" id="KW-1185">Reference proteome</keyword>